<accession>A0A8K1GGM9</accession>
<name>A0A8K1GGM9_9PASS</name>
<dbReference type="AlphaFoldDB" id="A0A8K1GGM9"/>
<feature type="region of interest" description="Disordered" evidence="1">
    <location>
        <begin position="58"/>
        <end position="82"/>
    </location>
</feature>
<evidence type="ECO:0000313" key="3">
    <source>
        <dbReference type="Proteomes" id="UP000796761"/>
    </source>
</evidence>
<comment type="caution">
    <text evidence="2">The sequence shown here is derived from an EMBL/GenBank/DDBJ whole genome shotgun (WGS) entry which is preliminary data.</text>
</comment>
<reference evidence="2" key="1">
    <citation type="submission" date="2019-04" db="EMBL/GenBank/DDBJ databases">
        <title>Genome assembly of Zosterops borbonicus 15179.</title>
        <authorList>
            <person name="Leroy T."/>
            <person name="Anselmetti Y."/>
            <person name="Tilak M.-K."/>
            <person name="Nabholz B."/>
        </authorList>
    </citation>
    <scope>NUCLEOTIDE SEQUENCE</scope>
    <source>
        <strain evidence="2">HGM_15179</strain>
        <tissue evidence="2">Muscle</tissue>
    </source>
</reference>
<sequence length="82" mass="8845">MRAVLRRPGWIGTEPPGSALKAHVKDEAAVEQHFPEILPSRASSGRVAGAGQAVMTGLGRRLQAPKGRALERRAFQEPHLRG</sequence>
<protein>
    <submittedName>
        <fullName evidence="2">Uncharacterized protein</fullName>
    </submittedName>
</protein>
<dbReference type="EMBL" id="SWJQ01000259">
    <property type="protein sequence ID" value="TRZ17576.1"/>
    <property type="molecule type" value="Genomic_DNA"/>
</dbReference>
<organism evidence="2 3">
    <name type="scientific">Zosterops borbonicus</name>
    <dbReference type="NCBI Taxonomy" id="364589"/>
    <lineage>
        <taxon>Eukaryota</taxon>
        <taxon>Metazoa</taxon>
        <taxon>Chordata</taxon>
        <taxon>Craniata</taxon>
        <taxon>Vertebrata</taxon>
        <taxon>Euteleostomi</taxon>
        <taxon>Archelosauria</taxon>
        <taxon>Archosauria</taxon>
        <taxon>Dinosauria</taxon>
        <taxon>Saurischia</taxon>
        <taxon>Theropoda</taxon>
        <taxon>Coelurosauria</taxon>
        <taxon>Aves</taxon>
        <taxon>Neognathae</taxon>
        <taxon>Neoaves</taxon>
        <taxon>Telluraves</taxon>
        <taxon>Australaves</taxon>
        <taxon>Passeriformes</taxon>
        <taxon>Sylvioidea</taxon>
        <taxon>Zosteropidae</taxon>
        <taxon>Zosterops</taxon>
    </lineage>
</organism>
<evidence type="ECO:0000256" key="1">
    <source>
        <dbReference type="SAM" id="MobiDB-lite"/>
    </source>
</evidence>
<dbReference type="Proteomes" id="UP000796761">
    <property type="component" value="Unassembled WGS sequence"/>
</dbReference>
<gene>
    <name evidence="2" type="ORF">HGM15179_009521</name>
</gene>
<proteinExistence type="predicted"/>
<keyword evidence="3" id="KW-1185">Reference proteome</keyword>
<feature type="compositionally biased region" description="Basic and acidic residues" evidence="1">
    <location>
        <begin position="68"/>
        <end position="82"/>
    </location>
</feature>
<evidence type="ECO:0000313" key="2">
    <source>
        <dbReference type="EMBL" id="TRZ17576.1"/>
    </source>
</evidence>